<evidence type="ECO:0000313" key="1">
    <source>
        <dbReference type="EMBL" id="KAJ8316600.1"/>
    </source>
</evidence>
<dbReference type="EMBL" id="JARBDR010000307">
    <property type="protein sequence ID" value="KAJ8316600.1"/>
    <property type="molecule type" value="Genomic_DNA"/>
</dbReference>
<gene>
    <name evidence="1" type="ORF">KUTeg_005847</name>
</gene>
<evidence type="ECO:0000313" key="2">
    <source>
        <dbReference type="Proteomes" id="UP001217089"/>
    </source>
</evidence>
<organism evidence="1 2">
    <name type="scientific">Tegillarca granosa</name>
    <name type="common">Malaysian cockle</name>
    <name type="synonym">Anadara granosa</name>
    <dbReference type="NCBI Taxonomy" id="220873"/>
    <lineage>
        <taxon>Eukaryota</taxon>
        <taxon>Metazoa</taxon>
        <taxon>Spiralia</taxon>
        <taxon>Lophotrochozoa</taxon>
        <taxon>Mollusca</taxon>
        <taxon>Bivalvia</taxon>
        <taxon>Autobranchia</taxon>
        <taxon>Pteriomorphia</taxon>
        <taxon>Arcoida</taxon>
        <taxon>Arcoidea</taxon>
        <taxon>Arcidae</taxon>
        <taxon>Tegillarca</taxon>
    </lineage>
</organism>
<reference evidence="1 2" key="1">
    <citation type="submission" date="2022-12" db="EMBL/GenBank/DDBJ databases">
        <title>Chromosome-level genome of Tegillarca granosa.</title>
        <authorList>
            <person name="Kim J."/>
        </authorList>
    </citation>
    <scope>NUCLEOTIDE SEQUENCE [LARGE SCALE GENOMIC DNA]</scope>
    <source>
        <strain evidence="1">Teg-2019</strain>
        <tissue evidence="1">Adductor muscle</tissue>
    </source>
</reference>
<sequence>MACFRVHRQFYRLPENASQVAKILHSLDYGMIASFKGKDFNEIEFKAENVPGGLENETI</sequence>
<keyword evidence="2" id="KW-1185">Reference proteome</keyword>
<name>A0ABQ9FK07_TEGGR</name>
<protein>
    <submittedName>
        <fullName evidence="1">Uncharacterized protein</fullName>
    </submittedName>
</protein>
<comment type="caution">
    <text evidence="1">The sequence shown here is derived from an EMBL/GenBank/DDBJ whole genome shotgun (WGS) entry which is preliminary data.</text>
</comment>
<dbReference type="Proteomes" id="UP001217089">
    <property type="component" value="Unassembled WGS sequence"/>
</dbReference>
<accession>A0ABQ9FK07</accession>
<proteinExistence type="predicted"/>